<evidence type="ECO:0000313" key="4">
    <source>
        <dbReference type="EMBL" id="GAA4129586.1"/>
    </source>
</evidence>
<feature type="domain" description="HTH arsR-type" evidence="3">
    <location>
        <begin position="7"/>
        <end position="88"/>
    </location>
</feature>
<organism evidence="4 5">
    <name type="scientific">Nocardioides fonticola</name>
    <dbReference type="NCBI Taxonomy" id="450363"/>
    <lineage>
        <taxon>Bacteria</taxon>
        <taxon>Bacillati</taxon>
        <taxon>Actinomycetota</taxon>
        <taxon>Actinomycetes</taxon>
        <taxon>Propionibacteriales</taxon>
        <taxon>Nocardioidaceae</taxon>
        <taxon>Nocardioides</taxon>
    </lineage>
</organism>
<name>A0ABP7Y2A4_9ACTN</name>
<dbReference type="PANTHER" id="PTHR43428">
    <property type="entry name" value="ARSENATE REDUCTASE"/>
    <property type="match status" value="1"/>
</dbReference>
<reference evidence="5" key="1">
    <citation type="journal article" date="2019" name="Int. J. Syst. Evol. Microbiol.">
        <title>The Global Catalogue of Microorganisms (GCM) 10K type strain sequencing project: providing services to taxonomists for standard genome sequencing and annotation.</title>
        <authorList>
            <consortium name="The Broad Institute Genomics Platform"/>
            <consortium name="The Broad Institute Genome Sequencing Center for Infectious Disease"/>
            <person name="Wu L."/>
            <person name="Ma J."/>
        </authorList>
    </citation>
    <scope>NUCLEOTIDE SEQUENCE [LARGE SCALE GENOMIC DNA]</scope>
    <source>
        <strain evidence="5">JCM 16703</strain>
    </source>
</reference>
<dbReference type="Gene3D" id="1.10.10.10">
    <property type="entry name" value="Winged helix-like DNA-binding domain superfamily/Winged helix DNA-binding domain"/>
    <property type="match status" value="1"/>
</dbReference>
<dbReference type="Pfam" id="PF01451">
    <property type="entry name" value="LMWPc"/>
    <property type="match status" value="1"/>
</dbReference>
<keyword evidence="5" id="KW-1185">Reference proteome</keyword>
<dbReference type="PANTHER" id="PTHR43428:SF1">
    <property type="entry name" value="ARSENATE REDUCTASE"/>
    <property type="match status" value="1"/>
</dbReference>
<dbReference type="SUPFAM" id="SSF46785">
    <property type="entry name" value="Winged helix' DNA-binding domain"/>
    <property type="match status" value="1"/>
</dbReference>
<proteinExistence type="predicted"/>
<comment type="caution">
    <text evidence="4">The sequence shown here is derived from an EMBL/GenBank/DDBJ whole genome shotgun (WGS) entry which is preliminary data.</text>
</comment>
<evidence type="ECO:0000259" key="3">
    <source>
        <dbReference type="SMART" id="SM00418"/>
    </source>
</evidence>
<dbReference type="RefSeq" id="WP_344735525.1">
    <property type="nucleotide sequence ID" value="NZ_BAAAZH010000036.1"/>
</dbReference>
<evidence type="ECO:0000313" key="5">
    <source>
        <dbReference type="Proteomes" id="UP001501495"/>
    </source>
</evidence>
<keyword evidence="1" id="KW-0059">Arsenical resistance</keyword>
<dbReference type="SUPFAM" id="SSF52788">
    <property type="entry name" value="Phosphotyrosine protein phosphatases I"/>
    <property type="match status" value="1"/>
</dbReference>
<dbReference type="InterPro" id="IPR036388">
    <property type="entry name" value="WH-like_DNA-bd_sf"/>
</dbReference>
<evidence type="ECO:0000256" key="1">
    <source>
        <dbReference type="ARBA" id="ARBA00022849"/>
    </source>
</evidence>
<sequence>MTTLRVQRLAALAEPTRLEVADRLALGDASPSELATALGLPSNLLAHHLAVLEECGLVTRHRSHADRRRTYLRLDAGALGGLLPLTQPAPTGTPARRVVFVCTGNSARSQIAAAAWRRSSSLPVASGGTRPAACIAPGAVAAARRHRLDLTASAPRGLGGLLTDGDFVVTVCDAAHEDAAALAAHAEGHHLAGTSHWSVPDPVPVGTDAAFDAAVEEITARVADLAVRLDPSPTHPTSRHGDTA</sequence>
<dbReference type="InterPro" id="IPR036196">
    <property type="entry name" value="Ptyr_pPase_sf"/>
</dbReference>
<dbReference type="InterPro" id="IPR011991">
    <property type="entry name" value="ArsR-like_HTH"/>
</dbReference>
<evidence type="ECO:0000259" key="2">
    <source>
        <dbReference type="SMART" id="SM00226"/>
    </source>
</evidence>
<dbReference type="SMART" id="SM00226">
    <property type="entry name" value="LMWPc"/>
    <property type="match status" value="1"/>
</dbReference>
<protein>
    <submittedName>
        <fullName evidence="4">Helix-turn-helix domain-containing protein</fullName>
    </submittedName>
</protein>
<dbReference type="Proteomes" id="UP001501495">
    <property type="component" value="Unassembled WGS sequence"/>
</dbReference>
<dbReference type="Pfam" id="PF01022">
    <property type="entry name" value="HTH_5"/>
    <property type="match status" value="1"/>
</dbReference>
<gene>
    <name evidence="4" type="ORF">GCM10022215_42300</name>
</gene>
<dbReference type="CDD" id="cd00090">
    <property type="entry name" value="HTH_ARSR"/>
    <property type="match status" value="1"/>
</dbReference>
<dbReference type="InterPro" id="IPR023485">
    <property type="entry name" value="Ptyr_pPase"/>
</dbReference>
<dbReference type="SMART" id="SM00418">
    <property type="entry name" value="HTH_ARSR"/>
    <property type="match status" value="1"/>
</dbReference>
<dbReference type="InterPro" id="IPR001845">
    <property type="entry name" value="HTH_ArsR_DNA-bd_dom"/>
</dbReference>
<feature type="domain" description="Phosphotyrosine protein phosphatase I" evidence="2">
    <location>
        <begin position="96"/>
        <end position="228"/>
    </location>
</feature>
<dbReference type="EMBL" id="BAAAZH010000036">
    <property type="protein sequence ID" value="GAA4129586.1"/>
    <property type="molecule type" value="Genomic_DNA"/>
</dbReference>
<dbReference type="Gene3D" id="3.40.50.2300">
    <property type="match status" value="1"/>
</dbReference>
<dbReference type="InterPro" id="IPR036390">
    <property type="entry name" value="WH_DNA-bd_sf"/>
</dbReference>
<accession>A0ABP7Y2A4</accession>